<dbReference type="EMBL" id="HG994358">
    <property type="protein sequence ID" value="CAF2267370.1"/>
    <property type="molecule type" value="Genomic_DNA"/>
</dbReference>
<accession>A0A817AGI2</accession>
<proteinExistence type="predicted"/>
<evidence type="ECO:0000313" key="1">
    <source>
        <dbReference type="EMBL" id="CAF2267370.1"/>
    </source>
</evidence>
<gene>
    <name evidence="1" type="ORF">DARMORV10_A04P05280.1</name>
</gene>
<dbReference type="AlphaFoldDB" id="A0A817AGI2"/>
<dbReference type="Proteomes" id="UP001295469">
    <property type="component" value="Chromosome A04"/>
</dbReference>
<reference evidence="1" key="1">
    <citation type="submission" date="2021-01" db="EMBL/GenBank/DDBJ databases">
        <authorList>
            <consortium name="Genoscope - CEA"/>
            <person name="William W."/>
        </authorList>
    </citation>
    <scope>NUCLEOTIDE SEQUENCE</scope>
</reference>
<sequence length="74" mass="8525">MRSLTRSSKEPLPEEINHRINSLTTYSASKVVFCKYFTNDTFLAIFVYASNFANEIRQSRRELEAVASKFVGRS</sequence>
<protein>
    <submittedName>
        <fullName evidence="1">(rape) hypothetical protein</fullName>
    </submittedName>
</protein>
<name>A0A817AGI2_BRANA</name>
<organism evidence="1">
    <name type="scientific">Brassica napus</name>
    <name type="common">Rape</name>
    <dbReference type="NCBI Taxonomy" id="3708"/>
    <lineage>
        <taxon>Eukaryota</taxon>
        <taxon>Viridiplantae</taxon>
        <taxon>Streptophyta</taxon>
        <taxon>Embryophyta</taxon>
        <taxon>Tracheophyta</taxon>
        <taxon>Spermatophyta</taxon>
        <taxon>Magnoliopsida</taxon>
        <taxon>eudicotyledons</taxon>
        <taxon>Gunneridae</taxon>
        <taxon>Pentapetalae</taxon>
        <taxon>rosids</taxon>
        <taxon>malvids</taxon>
        <taxon>Brassicales</taxon>
        <taxon>Brassicaceae</taxon>
        <taxon>Brassiceae</taxon>
        <taxon>Brassica</taxon>
    </lineage>
</organism>